<dbReference type="AlphaFoldDB" id="A0A9N7VYV6"/>
<dbReference type="Proteomes" id="UP001153269">
    <property type="component" value="Unassembled WGS sequence"/>
</dbReference>
<gene>
    <name evidence="2" type="ORF">PLEPLA_LOCUS45546</name>
</gene>
<dbReference type="EMBL" id="CADEAL010004354">
    <property type="protein sequence ID" value="CAB1457722.1"/>
    <property type="molecule type" value="Genomic_DNA"/>
</dbReference>
<proteinExistence type="predicted"/>
<evidence type="ECO:0000256" key="1">
    <source>
        <dbReference type="SAM" id="SignalP"/>
    </source>
</evidence>
<name>A0A9N7VYV6_PLEPL</name>
<keyword evidence="3" id="KW-1185">Reference proteome</keyword>
<keyword evidence="1" id="KW-0732">Signal</keyword>
<evidence type="ECO:0008006" key="4">
    <source>
        <dbReference type="Google" id="ProtNLM"/>
    </source>
</evidence>
<protein>
    <recommendedName>
        <fullName evidence="4">Secreted protein</fullName>
    </recommendedName>
</protein>
<accession>A0A9N7VYV6</accession>
<evidence type="ECO:0000313" key="2">
    <source>
        <dbReference type="EMBL" id="CAB1457722.1"/>
    </source>
</evidence>
<feature type="signal peptide" evidence="1">
    <location>
        <begin position="1"/>
        <end position="21"/>
    </location>
</feature>
<feature type="chain" id="PRO_5040479380" description="Secreted protein" evidence="1">
    <location>
        <begin position="22"/>
        <end position="152"/>
    </location>
</feature>
<sequence length="152" mass="16739">MTSTAVVVLFWSATFLQRSSNDDNNNDRLEQQGLHQRPGSEGILPKESACFCSICASPLPELCPTQSGLDSAGLFHRDTDSTRTLSRLLSGVHLCPLPHFSVCKDPNTLGRYDTGHLCFLPSVPAQKQPLSVPFAPFDWHICSTVVKVEEIR</sequence>
<evidence type="ECO:0000313" key="3">
    <source>
        <dbReference type="Proteomes" id="UP001153269"/>
    </source>
</evidence>
<organism evidence="2 3">
    <name type="scientific">Pleuronectes platessa</name>
    <name type="common">European plaice</name>
    <dbReference type="NCBI Taxonomy" id="8262"/>
    <lineage>
        <taxon>Eukaryota</taxon>
        <taxon>Metazoa</taxon>
        <taxon>Chordata</taxon>
        <taxon>Craniata</taxon>
        <taxon>Vertebrata</taxon>
        <taxon>Euteleostomi</taxon>
        <taxon>Actinopterygii</taxon>
        <taxon>Neopterygii</taxon>
        <taxon>Teleostei</taxon>
        <taxon>Neoteleostei</taxon>
        <taxon>Acanthomorphata</taxon>
        <taxon>Carangaria</taxon>
        <taxon>Pleuronectiformes</taxon>
        <taxon>Pleuronectoidei</taxon>
        <taxon>Pleuronectidae</taxon>
        <taxon>Pleuronectes</taxon>
    </lineage>
</organism>
<reference evidence="2" key="1">
    <citation type="submission" date="2020-03" db="EMBL/GenBank/DDBJ databases">
        <authorList>
            <person name="Weist P."/>
        </authorList>
    </citation>
    <scope>NUCLEOTIDE SEQUENCE</scope>
</reference>
<comment type="caution">
    <text evidence="2">The sequence shown here is derived from an EMBL/GenBank/DDBJ whole genome shotgun (WGS) entry which is preliminary data.</text>
</comment>